<name>A0ABV5EKD0_9ACTN</name>
<evidence type="ECO:0000256" key="1">
    <source>
        <dbReference type="SAM" id="Phobius"/>
    </source>
</evidence>
<keyword evidence="1" id="KW-1133">Transmembrane helix</keyword>
<dbReference type="InterPro" id="IPR010699">
    <property type="entry name" value="DUF1275"/>
</dbReference>
<reference evidence="2 3" key="1">
    <citation type="submission" date="2024-01" db="EMBL/GenBank/DDBJ databases">
        <title>Genome mining of biosynthetic gene clusters to explore secondary metabolites of Streptomyces sp.</title>
        <authorList>
            <person name="Baig A."/>
            <person name="Ajitkumar Shintre N."/>
            <person name="Kumar H."/>
            <person name="Anbarasu A."/>
            <person name="Ramaiah S."/>
        </authorList>
    </citation>
    <scope>NUCLEOTIDE SEQUENCE [LARGE SCALE GENOMIC DNA]</scope>
    <source>
        <strain evidence="2 3">A57</strain>
    </source>
</reference>
<feature type="transmembrane region" description="Helical" evidence="1">
    <location>
        <begin position="30"/>
        <end position="55"/>
    </location>
</feature>
<accession>A0ABV5EKD0</accession>
<dbReference type="EMBL" id="JAYMRP010000042">
    <property type="protein sequence ID" value="MFB8777311.1"/>
    <property type="molecule type" value="Genomic_DNA"/>
</dbReference>
<feature type="transmembrane region" description="Helical" evidence="1">
    <location>
        <begin position="172"/>
        <end position="189"/>
    </location>
</feature>
<organism evidence="2 3">
    <name type="scientific">Streptomyces broussonetiae</name>
    <dbReference type="NCBI Taxonomy" id="2686304"/>
    <lineage>
        <taxon>Bacteria</taxon>
        <taxon>Bacillati</taxon>
        <taxon>Actinomycetota</taxon>
        <taxon>Actinomycetes</taxon>
        <taxon>Kitasatosporales</taxon>
        <taxon>Streptomycetaceae</taxon>
        <taxon>Streptomyces</taxon>
    </lineage>
</organism>
<dbReference type="Pfam" id="PF06912">
    <property type="entry name" value="DUF1275"/>
    <property type="match status" value="1"/>
</dbReference>
<sequence>MAVPAQQTPARGPGPATRLLLTTAAGAVNAIGYLALGGVFTSVMTANLALLGLALGGGSLTVARLAAVAIAAYLAGAAVGGRAAVRGLWAALAVESVALWASWVLWLTADGTPGAARQAVLLAAGALAMGCQSGGVQAASGGTATTTAYLTGALTGVVVHAVTAGRLQRRTLAALVLLPLGAAAGGLAVEYVRLAAPALPALLVTGALGVAWAGRG</sequence>
<feature type="transmembrane region" description="Helical" evidence="1">
    <location>
        <begin position="119"/>
        <end position="140"/>
    </location>
</feature>
<feature type="transmembrane region" description="Helical" evidence="1">
    <location>
        <begin position="195"/>
        <end position="214"/>
    </location>
</feature>
<dbReference type="RefSeq" id="WP_376735786.1">
    <property type="nucleotide sequence ID" value="NZ_JAYMRP010000042.1"/>
</dbReference>
<feature type="transmembrane region" description="Helical" evidence="1">
    <location>
        <begin position="87"/>
        <end position="107"/>
    </location>
</feature>
<gene>
    <name evidence="2" type="ORF">VSS16_32100</name>
</gene>
<feature type="transmembrane region" description="Helical" evidence="1">
    <location>
        <begin position="146"/>
        <end position="165"/>
    </location>
</feature>
<keyword evidence="1" id="KW-0472">Membrane</keyword>
<dbReference type="PANTHER" id="PTHR37314:SF4">
    <property type="entry name" value="UPF0700 TRANSMEMBRANE PROTEIN YOAK"/>
    <property type="match status" value="1"/>
</dbReference>
<evidence type="ECO:0000313" key="3">
    <source>
        <dbReference type="Proteomes" id="UP001585080"/>
    </source>
</evidence>
<dbReference type="Proteomes" id="UP001585080">
    <property type="component" value="Unassembled WGS sequence"/>
</dbReference>
<comment type="caution">
    <text evidence="2">The sequence shown here is derived from an EMBL/GenBank/DDBJ whole genome shotgun (WGS) entry which is preliminary data.</text>
</comment>
<proteinExistence type="predicted"/>
<protein>
    <submittedName>
        <fullName evidence="2">DUF1275 family protein</fullName>
    </submittedName>
</protein>
<keyword evidence="3" id="KW-1185">Reference proteome</keyword>
<evidence type="ECO:0000313" key="2">
    <source>
        <dbReference type="EMBL" id="MFB8777311.1"/>
    </source>
</evidence>
<keyword evidence="1" id="KW-0812">Transmembrane</keyword>
<dbReference type="PANTHER" id="PTHR37314">
    <property type="entry name" value="SLR0142 PROTEIN"/>
    <property type="match status" value="1"/>
</dbReference>